<evidence type="ECO:0000256" key="4">
    <source>
        <dbReference type="ARBA" id="ARBA00022475"/>
    </source>
</evidence>
<dbReference type="EMBL" id="BDQM01000010">
    <property type="protein sequence ID" value="GAW96018.1"/>
    <property type="molecule type" value="Genomic_DNA"/>
</dbReference>
<keyword evidence="3" id="KW-0813">Transport</keyword>
<dbReference type="NCBIfam" id="TIGR02212">
    <property type="entry name" value="lolCE"/>
    <property type="match status" value="1"/>
</dbReference>
<evidence type="ECO:0000313" key="12">
    <source>
        <dbReference type="Proteomes" id="UP000197068"/>
    </source>
</evidence>
<evidence type="ECO:0000256" key="1">
    <source>
        <dbReference type="ARBA" id="ARBA00004651"/>
    </source>
</evidence>
<accession>A0ABQ0MUG6</accession>
<comment type="subcellular location">
    <subcellularLocation>
        <location evidence="1">Cell membrane</location>
        <topology evidence="1">Multi-pass membrane protein</topology>
    </subcellularLocation>
</comment>
<protein>
    <submittedName>
        <fullName evidence="11">Transporter</fullName>
    </submittedName>
</protein>
<evidence type="ECO:0000256" key="3">
    <source>
        <dbReference type="ARBA" id="ARBA00022448"/>
    </source>
</evidence>
<organism evidence="11 12">
    <name type="scientific">Colwellia marinimaniae</name>
    <dbReference type="NCBI Taxonomy" id="1513592"/>
    <lineage>
        <taxon>Bacteria</taxon>
        <taxon>Pseudomonadati</taxon>
        <taxon>Pseudomonadota</taxon>
        <taxon>Gammaproteobacteria</taxon>
        <taxon>Alteromonadales</taxon>
        <taxon>Colwelliaceae</taxon>
        <taxon>Colwellia</taxon>
    </lineage>
</organism>
<keyword evidence="5 8" id="KW-0812">Transmembrane</keyword>
<gene>
    <name evidence="11" type="primary">lolC_2</name>
    <name evidence="11" type="ORF">MTCD1_01625</name>
</gene>
<dbReference type="InterPro" id="IPR025857">
    <property type="entry name" value="MacB_PCD"/>
</dbReference>
<feature type="transmembrane region" description="Helical" evidence="8">
    <location>
        <begin position="393"/>
        <end position="416"/>
    </location>
</feature>
<comment type="caution">
    <text evidence="11">The sequence shown here is derived from an EMBL/GenBank/DDBJ whole genome shotgun (WGS) entry which is preliminary data.</text>
</comment>
<dbReference type="Pfam" id="PF02687">
    <property type="entry name" value="FtsX"/>
    <property type="match status" value="1"/>
</dbReference>
<feature type="domain" description="ABC3 transporter permease C-terminal" evidence="9">
    <location>
        <begin position="297"/>
        <end position="423"/>
    </location>
</feature>
<evidence type="ECO:0000256" key="8">
    <source>
        <dbReference type="SAM" id="Phobius"/>
    </source>
</evidence>
<evidence type="ECO:0000259" key="10">
    <source>
        <dbReference type="Pfam" id="PF12704"/>
    </source>
</evidence>
<feature type="transmembrane region" description="Helical" evidence="8">
    <location>
        <begin position="296"/>
        <end position="319"/>
    </location>
</feature>
<feature type="transmembrane region" description="Helical" evidence="8">
    <location>
        <begin position="22"/>
        <end position="48"/>
    </location>
</feature>
<evidence type="ECO:0000256" key="6">
    <source>
        <dbReference type="ARBA" id="ARBA00022989"/>
    </source>
</evidence>
<feature type="domain" description="MacB-like periplasmic core" evidence="10">
    <location>
        <begin position="27"/>
        <end position="254"/>
    </location>
</feature>
<proteinExistence type="inferred from homology"/>
<comment type="similarity">
    <text evidence="2">Belongs to the ABC-4 integral membrane protein family. LolC/E subfamily.</text>
</comment>
<keyword evidence="6 8" id="KW-1133">Transmembrane helix</keyword>
<dbReference type="Pfam" id="PF12704">
    <property type="entry name" value="MacB_PCD"/>
    <property type="match status" value="1"/>
</dbReference>
<dbReference type="PANTHER" id="PTHR30489:SF8">
    <property type="entry name" value="LIPOPROTEIN-RELEASING SYSTEM TRANSMEMBRANE PROTEIN LOLC"/>
    <property type="match status" value="1"/>
</dbReference>
<keyword evidence="7 8" id="KW-0472">Membrane</keyword>
<feature type="transmembrane region" description="Helical" evidence="8">
    <location>
        <begin position="356"/>
        <end position="381"/>
    </location>
</feature>
<reference evidence="11 12" key="1">
    <citation type="submission" date="2017-06" db="EMBL/GenBank/DDBJ databases">
        <title>Whole Genome Sequences of Colwellia marinimaniae MTCD1.</title>
        <authorList>
            <person name="Kusumoto H."/>
            <person name="Inoue M."/>
            <person name="Tanikawa K."/>
            <person name="Maeji H."/>
            <person name="Cameron J.H."/>
            <person name="Bartlett D.H."/>
        </authorList>
    </citation>
    <scope>NUCLEOTIDE SEQUENCE [LARGE SCALE GENOMIC DNA]</scope>
    <source>
        <strain evidence="11 12">MTCD1</strain>
    </source>
</reference>
<evidence type="ECO:0000256" key="2">
    <source>
        <dbReference type="ARBA" id="ARBA00005236"/>
    </source>
</evidence>
<dbReference type="RefSeq" id="WP_057181513.1">
    <property type="nucleotide sequence ID" value="NZ_BDQM01000010.1"/>
</dbReference>
<evidence type="ECO:0000256" key="7">
    <source>
        <dbReference type="ARBA" id="ARBA00023136"/>
    </source>
</evidence>
<dbReference type="InterPro" id="IPR011925">
    <property type="entry name" value="LolCE_TM"/>
</dbReference>
<evidence type="ECO:0000313" key="11">
    <source>
        <dbReference type="EMBL" id="GAW96018.1"/>
    </source>
</evidence>
<name>A0ABQ0MUG6_9GAMM</name>
<keyword evidence="4" id="KW-1003">Cell membrane</keyword>
<dbReference type="PANTHER" id="PTHR30489">
    <property type="entry name" value="LIPOPROTEIN-RELEASING SYSTEM TRANSMEMBRANE PROTEIN LOLE"/>
    <property type="match status" value="1"/>
</dbReference>
<evidence type="ECO:0000256" key="5">
    <source>
        <dbReference type="ARBA" id="ARBA00022692"/>
    </source>
</evidence>
<evidence type="ECO:0000259" key="9">
    <source>
        <dbReference type="Pfam" id="PF02687"/>
    </source>
</evidence>
<sequence>MFQPISIFIGLRYSRSKSPTGFVSFITFFSTVGILLGVASLITVVSVMNGFEGEQKRRILGIIPHVIVSDFPDKEADKGTGATQNSYWQSLRKELLTQPHVLQVTPFLESEALIQSTTGLQGVLLQGIMPKFERQNIISSHMVAGSLANLSSQSYSLVLGQSLANKLQVNLGDEVRLVLPNKSIFTPMGRIPVQRVFTVAGIFHIGSQVDDAMVYVDSRYGAKLLRRTGDGIDKLRLYLDDAFNAQQVVTALESKQQSAQLRKQTGNPLHSVSFSTWNESQGALFSAVKMEKNMMWLMLSLIVVVATFNIVSALVMVVVDKQAEIGILQTLGLARTDVIKIFITQGMVNGLWGVSLGGVIGVILALNLNDIMLVIGVNLFGFGVQSLPIKLEFFDVLTIILSALVMSFLATLYPAYQASTTQPAQVLRNE</sequence>
<keyword evidence="12" id="KW-1185">Reference proteome</keyword>
<dbReference type="InterPro" id="IPR051447">
    <property type="entry name" value="Lipoprotein-release_system"/>
</dbReference>
<dbReference type="InterPro" id="IPR003838">
    <property type="entry name" value="ABC3_permease_C"/>
</dbReference>
<dbReference type="Proteomes" id="UP000197068">
    <property type="component" value="Unassembled WGS sequence"/>
</dbReference>